<feature type="signal peptide" evidence="1">
    <location>
        <begin position="1"/>
        <end position="29"/>
    </location>
</feature>
<dbReference type="Gene3D" id="1.25.40.10">
    <property type="entry name" value="Tetratricopeptide repeat domain"/>
    <property type="match status" value="3"/>
</dbReference>
<dbReference type="RefSeq" id="WP_142934872.1">
    <property type="nucleotide sequence ID" value="NZ_ML660172.1"/>
</dbReference>
<accession>A0A545TW07</accession>
<evidence type="ECO:0000313" key="2">
    <source>
        <dbReference type="EMBL" id="TQV81407.1"/>
    </source>
</evidence>
<dbReference type="PANTHER" id="PTHR44749">
    <property type="entry name" value="SUPPRESSOR OF RPS4-RLD 1"/>
    <property type="match status" value="1"/>
</dbReference>
<keyword evidence="3" id="KW-1185">Reference proteome</keyword>
<sequence length="659" mass="73945">MKDIKQSKLTKLTLPGITLSLGLLLSACAGQTNPPFKTAHNSYDLSGIQTLDDRQRADLYETIIAADMAEHNSDHLTAMSYYLYAAELSKNQQLIQKSIDAARAAKDSLGLEQAAKIWLSADTDNQQAYIILLEAQLNLNDTAGGSVTLKKLFELETEPQARYEILESAVINQDPRFSFSFLRSFKDQFPKEPAIPTGLGKIIFNLANANNRPSNMLERAMIAIEQALTIDPYFVPAIRIKSHTLYQLREDAKAVSYLSNLYKQSPDSKPISHMLGQLYYDLRNFKASANHFTGWIKEHPEDLEARYYQAASYYAMGQYHLSLAGFQNLLGQDYESQTVAFYCGDSANKTGEKRQAIACFQLVTEGKFQINAKIQLAKLLAESGKIEQALSTITDHTSLNEDEAVQLVGAEIDLLNQYVSVEKAKERLELAMKNSPDNLALLLKKIELYQLIDDPESLIKLLSQAKQLIEPGTKLDRFNMATAALLRNNGHYQHAVSWLNQAIEAKPDDKDLLYTRALYKEPLGLYDEMVSEFKYLLKLYPEDHNIQNALGYTLADLGKELDYAQQLIENAFAGLPDNPAVIDSKGWLAYRQGDLEKASMYLKKAFAMSPSAEGAAHLGEVLWQQGKQALAKQVWLKGINLDKDNKVLQETLTRLKVEM</sequence>
<dbReference type="AlphaFoldDB" id="A0A545TW07"/>
<comment type="caution">
    <text evidence="2">The sequence shown here is derived from an EMBL/GenBank/DDBJ whole genome shotgun (WGS) entry which is preliminary data.</text>
</comment>
<proteinExistence type="predicted"/>
<dbReference type="SMART" id="SM00028">
    <property type="entry name" value="TPR"/>
    <property type="match status" value="6"/>
</dbReference>
<dbReference type="InterPro" id="IPR044650">
    <property type="entry name" value="SRFR1-like"/>
</dbReference>
<organism evidence="2 3">
    <name type="scientific">Aliikangiella coralliicola</name>
    <dbReference type="NCBI Taxonomy" id="2592383"/>
    <lineage>
        <taxon>Bacteria</taxon>
        <taxon>Pseudomonadati</taxon>
        <taxon>Pseudomonadota</taxon>
        <taxon>Gammaproteobacteria</taxon>
        <taxon>Oceanospirillales</taxon>
        <taxon>Pleioneaceae</taxon>
        <taxon>Aliikangiella</taxon>
    </lineage>
</organism>
<dbReference type="InterPro" id="IPR019734">
    <property type="entry name" value="TPR_rpt"/>
</dbReference>
<name>A0A545TW07_9GAMM</name>
<dbReference type="PANTHER" id="PTHR44749:SF1">
    <property type="entry name" value="TETRATRICOPEPTIDE-LIKE HELICAL DOMAIN-CONTAINING PROTEIN"/>
    <property type="match status" value="1"/>
</dbReference>
<dbReference type="SUPFAM" id="SSF48452">
    <property type="entry name" value="TPR-like"/>
    <property type="match status" value="3"/>
</dbReference>
<keyword evidence="1" id="KW-0732">Signal</keyword>
<dbReference type="Proteomes" id="UP000315439">
    <property type="component" value="Unassembled WGS sequence"/>
</dbReference>
<gene>
    <name evidence="2" type="ORF">FLL46_24980</name>
</gene>
<protein>
    <submittedName>
        <fullName evidence="2">Tetratricopeptide repeat protein</fullName>
    </submittedName>
</protein>
<evidence type="ECO:0000256" key="1">
    <source>
        <dbReference type="SAM" id="SignalP"/>
    </source>
</evidence>
<dbReference type="InterPro" id="IPR011990">
    <property type="entry name" value="TPR-like_helical_dom_sf"/>
</dbReference>
<dbReference type="OrthoDB" id="9766710at2"/>
<dbReference type="Pfam" id="PF13432">
    <property type="entry name" value="TPR_16"/>
    <property type="match status" value="2"/>
</dbReference>
<dbReference type="GO" id="GO:0045892">
    <property type="term" value="P:negative regulation of DNA-templated transcription"/>
    <property type="evidence" value="ECO:0007669"/>
    <property type="project" value="InterPro"/>
</dbReference>
<evidence type="ECO:0000313" key="3">
    <source>
        <dbReference type="Proteomes" id="UP000315439"/>
    </source>
</evidence>
<dbReference type="PROSITE" id="PS51257">
    <property type="entry name" value="PROKAR_LIPOPROTEIN"/>
    <property type="match status" value="1"/>
</dbReference>
<dbReference type="Pfam" id="PF13181">
    <property type="entry name" value="TPR_8"/>
    <property type="match status" value="1"/>
</dbReference>
<dbReference type="EMBL" id="VIKS01000016">
    <property type="protein sequence ID" value="TQV81407.1"/>
    <property type="molecule type" value="Genomic_DNA"/>
</dbReference>
<reference evidence="2 3" key="1">
    <citation type="submission" date="2019-07" db="EMBL/GenBank/DDBJ databases">
        <title>Draft genome for Aliikangiella sp. M105.</title>
        <authorList>
            <person name="Wang G."/>
        </authorList>
    </citation>
    <scope>NUCLEOTIDE SEQUENCE [LARGE SCALE GENOMIC DNA]</scope>
    <source>
        <strain evidence="2 3">M105</strain>
    </source>
</reference>
<feature type="chain" id="PRO_5021985205" evidence="1">
    <location>
        <begin position="30"/>
        <end position="659"/>
    </location>
</feature>